<dbReference type="OrthoDB" id="10492359at2759"/>
<dbReference type="RefSeq" id="XP_004358104.1">
    <property type="nucleotide sequence ID" value="XM_004358047.1"/>
</dbReference>
<evidence type="ECO:0008006" key="4">
    <source>
        <dbReference type="Google" id="ProtNLM"/>
    </source>
</evidence>
<name>F4PWV5_CACFS</name>
<evidence type="ECO:0000313" key="2">
    <source>
        <dbReference type="EMBL" id="EGG19758.1"/>
    </source>
</evidence>
<sequence length="911" mass="101207">MQVSVRLTNIGTADADFKATIDCQMNDGAFANYYYHNDQKSIVALVGKDAFRDIVFNVVLESNSLPNLTMSCSVVAMVARPSICWAGSFTNKAIFNLPLVAFPYDPCVSQRQQPYIEVSEDKWRESNDNTLYFGYLFSLDLAWKTISVNPVPSAYPLAHDVSDPHAMSEPSYPGTDLVYINEIVTNVTNAGTLDSMFNITLLCPPQIFFDNLEVSRPWMSIIEANTYKSIRLFVLSKATSLERSGVQCSMTIEVTDLNACWNEYGKSYKQDVMLYPPFDKTVGNWYQPSLFESIAYWKDGSHTIPSLTSSLGSWTIDTSSLSTRRYVIGVHSNYIVNMDYGVGNLTSTLQCTGYATIIQGSPLLTTCLLEYQQGCYINYQVQALPTSTHQSIQCTLTVAFKPLFGTQYFSSATPPLSLQQSTTVSLQTPIDPCLAGSYQEVFIEAVTNNSQLSPTLQNNQWTYDSASLVAKTVRRIGLYNSGGGSGLISANVSISDSLVSLVVGESTTSCMAQAYSYCLLEFVLSMTSLDVPITSPPQFVLIDVTSVVQPQECWTLNNKVVNQQFNLVKAVTPCQQNSEASLTPIDVHNDYINYFKSIINAYNVFISPWNKTDSNQPLNQQIYQAEVSSQILNRGNATGILFVSVFCNNNPVKTNLRVLDTYNVTNTALLVQPLSSVTVNFTLETDKIEQPDGQTISCFITATLNRERCWSGAGKNLTQSFSVPYQRVVDITPPDEKDDNLTHKIIMGVTIPLGLIWLVLLSTFFVAYRHQIASIFDKLKRQRKLKAITSVPSAAVVGTGLGQKPNCNCGKPSIFICSFCHPPNNVYCSDVECWSIITSGSMANINDYDPIQAQEYLDNGNNQNKQHIHPHPTNQDFEINHLHKQFHQNDGPVIDLVNIGLQETFKLNQIK</sequence>
<evidence type="ECO:0000256" key="1">
    <source>
        <dbReference type="SAM" id="Phobius"/>
    </source>
</evidence>
<gene>
    <name evidence="2" type="ORF">DFA_06858</name>
</gene>
<proteinExistence type="predicted"/>
<organism evidence="2 3">
    <name type="scientific">Cavenderia fasciculata</name>
    <name type="common">Slime mold</name>
    <name type="synonym">Dictyostelium fasciculatum</name>
    <dbReference type="NCBI Taxonomy" id="261658"/>
    <lineage>
        <taxon>Eukaryota</taxon>
        <taxon>Amoebozoa</taxon>
        <taxon>Evosea</taxon>
        <taxon>Eumycetozoa</taxon>
        <taxon>Dictyostelia</taxon>
        <taxon>Acytosteliales</taxon>
        <taxon>Cavenderiaceae</taxon>
        <taxon>Cavenderia</taxon>
    </lineage>
</organism>
<dbReference type="KEGG" id="dfa:DFA_06858"/>
<dbReference type="GeneID" id="14872080"/>
<protein>
    <recommendedName>
        <fullName evidence="4">Generative cell specific-1/HAP2 domain-containing protein</fullName>
    </recommendedName>
</protein>
<accession>F4PWV5</accession>
<keyword evidence="3" id="KW-1185">Reference proteome</keyword>
<evidence type="ECO:0000313" key="3">
    <source>
        <dbReference type="Proteomes" id="UP000007797"/>
    </source>
</evidence>
<feature type="transmembrane region" description="Helical" evidence="1">
    <location>
        <begin position="745"/>
        <end position="768"/>
    </location>
</feature>
<keyword evidence="1" id="KW-0812">Transmembrane</keyword>
<reference evidence="3" key="1">
    <citation type="journal article" date="2011" name="Genome Res.">
        <title>Phylogeny-wide analysis of social amoeba genomes highlights ancient origins for complex intercellular communication.</title>
        <authorList>
            <person name="Heidel A.J."/>
            <person name="Lawal H.M."/>
            <person name="Felder M."/>
            <person name="Schilde C."/>
            <person name="Helps N.R."/>
            <person name="Tunggal B."/>
            <person name="Rivero F."/>
            <person name="John U."/>
            <person name="Schleicher M."/>
            <person name="Eichinger L."/>
            <person name="Platzer M."/>
            <person name="Noegel A.A."/>
            <person name="Schaap P."/>
            <person name="Gloeckner G."/>
        </authorList>
    </citation>
    <scope>NUCLEOTIDE SEQUENCE [LARGE SCALE GENOMIC DNA]</scope>
    <source>
        <strain evidence="3">SH3</strain>
    </source>
</reference>
<keyword evidence="1" id="KW-1133">Transmembrane helix</keyword>
<keyword evidence="1" id="KW-0472">Membrane</keyword>
<dbReference type="EMBL" id="GL883013">
    <property type="protein sequence ID" value="EGG19758.1"/>
    <property type="molecule type" value="Genomic_DNA"/>
</dbReference>
<dbReference type="Proteomes" id="UP000007797">
    <property type="component" value="Unassembled WGS sequence"/>
</dbReference>
<dbReference type="AlphaFoldDB" id="F4PWV5"/>